<dbReference type="RefSeq" id="WP_315953856.1">
    <property type="nucleotide sequence ID" value="NZ_JAWCUD010000008.1"/>
</dbReference>
<evidence type="ECO:0000256" key="2">
    <source>
        <dbReference type="ARBA" id="ARBA00005752"/>
    </source>
</evidence>
<evidence type="ECO:0000256" key="8">
    <source>
        <dbReference type="ARBA" id="ARBA00048741"/>
    </source>
</evidence>
<comment type="caution">
    <text evidence="10">The sequence shown here is derived from an EMBL/GenBank/DDBJ whole genome shotgun (WGS) entry which is preliminary data.</text>
</comment>
<evidence type="ECO:0000313" key="10">
    <source>
        <dbReference type="EMBL" id="MDU0203771.1"/>
    </source>
</evidence>
<dbReference type="InterPro" id="IPR029055">
    <property type="entry name" value="Ntn_hydrolases_N"/>
</dbReference>
<keyword evidence="4" id="KW-0547">Nucleotide-binding</keyword>
<dbReference type="PIRSF" id="PIRSF001589">
    <property type="entry name" value="Asn_synthetase_glu-h"/>
    <property type="match status" value="1"/>
</dbReference>
<evidence type="ECO:0000256" key="7">
    <source>
        <dbReference type="ARBA" id="ARBA00022962"/>
    </source>
</evidence>
<evidence type="ECO:0000256" key="4">
    <source>
        <dbReference type="ARBA" id="ARBA00022741"/>
    </source>
</evidence>
<dbReference type="Gene3D" id="3.40.50.620">
    <property type="entry name" value="HUPs"/>
    <property type="match status" value="2"/>
</dbReference>
<dbReference type="Proteomes" id="UP001260980">
    <property type="component" value="Unassembled WGS sequence"/>
</dbReference>
<feature type="domain" description="Glutamine amidotransferase type-2" evidence="9">
    <location>
        <begin position="2"/>
        <end position="217"/>
    </location>
</feature>
<dbReference type="InterPro" id="IPR006426">
    <property type="entry name" value="Asn_synth_AEB"/>
</dbReference>
<comment type="pathway">
    <text evidence="1">Amino-acid biosynthesis; L-asparagine biosynthesis; L-asparagine from L-aspartate (L-Gln route): step 1/1.</text>
</comment>
<dbReference type="InterPro" id="IPR001962">
    <property type="entry name" value="Asn_synthase"/>
</dbReference>
<comment type="similarity">
    <text evidence="2">Belongs to the asparagine synthetase family.</text>
</comment>
<evidence type="ECO:0000256" key="6">
    <source>
        <dbReference type="ARBA" id="ARBA00022888"/>
    </source>
</evidence>
<keyword evidence="7" id="KW-0315">Glutamine amidotransferase</keyword>
<dbReference type="Pfam" id="PF13537">
    <property type="entry name" value="GATase_7"/>
    <property type="match status" value="1"/>
</dbReference>
<keyword evidence="6" id="KW-0061">Asparagine biosynthesis</keyword>
<name>A0ABU3RHL3_9BACL</name>
<dbReference type="SUPFAM" id="SSF52402">
    <property type="entry name" value="Adenine nucleotide alpha hydrolases-like"/>
    <property type="match status" value="1"/>
</dbReference>
<dbReference type="InterPro" id="IPR014729">
    <property type="entry name" value="Rossmann-like_a/b/a_fold"/>
</dbReference>
<sequence>MSAIAGIFHYDQEPINTEHGHRMMFDLEKYPADDVQVWHHEKIFLGCHAQWITPESIGERLPYYDQNRKLAITADAIIDNRDELFEKLQIERDRRAGIPDSELILLAYHKWAEDAPKHLIGDFAFMIWDERKQTLFGARDFSGSRTLYFHSNAKHFAFCTAIEPLLTLPYVKKELNEQWLAEYLAISAVVEAVDASITPYQHIEQLLPSHSISIAGGQIKLTRYCTLTAGERLKLKSNDEYVEAFQDVFRTAVQSRLRTNRGVGAQLSGGLDSGSIVSFAANALSKNAKRLHTFSYIPPKDFKDYTPRHLMADERPFIHSTVQHVGGINDHYLDLEGKNSYTEIDDFLEITELPYKYFENSFWIKGIFEKAQEEGIGVLLSGARGNLSISWGSAYEHYALLLKKMKWFRLVQELHHYSSKVGGSRLRRLPEVVRVAFPFIDRIFPTEDKPYIFPRIINPSLAKRTNVFHRLKDYGIDQTGWFSSNANLHELRRRHFKDVFHWNTTNTLTAKLSLRYSLWQRDPTNDLRVIRFCLSVPEEQYVQNGVDRSLIRRSTEKLLPDKVRLNLHYRGVQGADWVHRMIPHWDTYKAELKQLSKDDRILSYLDGDVLNAALAKVEAGAVPEYATDADYKILMRSLILYRYMKKFA</sequence>
<evidence type="ECO:0000256" key="1">
    <source>
        <dbReference type="ARBA" id="ARBA00005187"/>
    </source>
</evidence>
<accession>A0ABU3RHL3</accession>
<gene>
    <name evidence="10" type="ORF">RQP52_22065</name>
</gene>
<keyword evidence="11" id="KW-1185">Reference proteome</keyword>
<evidence type="ECO:0000256" key="5">
    <source>
        <dbReference type="ARBA" id="ARBA00022840"/>
    </source>
</evidence>
<dbReference type="PANTHER" id="PTHR43284">
    <property type="entry name" value="ASPARAGINE SYNTHETASE (GLUTAMINE-HYDROLYZING)"/>
    <property type="match status" value="1"/>
</dbReference>
<dbReference type="EMBL" id="JAWCUD010000008">
    <property type="protein sequence ID" value="MDU0203771.1"/>
    <property type="molecule type" value="Genomic_DNA"/>
</dbReference>
<evidence type="ECO:0000313" key="11">
    <source>
        <dbReference type="Proteomes" id="UP001260980"/>
    </source>
</evidence>
<dbReference type="EC" id="6.3.5.4" evidence="3"/>
<proteinExistence type="inferred from homology"/>
<dbReference type="SUPFAM" id="SSF56235">
    <property type="entry name" value="N-terminal nucleophile aminohydrolases (Ntn hydrolases)"/>
    <property type="match status" value="1"/>
</dbReference>
<dbReference type="InterPro" id="IPR033738">
    <property type="entry name" value="AsnB_N"/>
</dbReference>
<dbReference type="InterPro" id="IPR051786">
    <property type="entry name" value="ASN_synthetase/amidase"/>
</dbReference>
<dbReference type="Gene3D" id="3.60.20.10">
    <property type="entry name" value="Glutamine Phosphoribosylpyrophosphate, subunit 1, domain 1"/>
    <property type="match status" value="1"/>
</dbReference>
<dbReference type="InterPro" id="IPR017932">
    <property type="entry name" value="GATase_2_dom"/>
</dbReference>
<evidence type="ECO:0000256" key="3">
    <source>
        <dbReference type="ARBA" id="ARBA00012737"/>
    </source>
</evidence>
<keyword evidence="6" id="KW-0028">Amino-acid biosynthesis</keyword>
<protein>
    <recommendedName>
        <fullName evidence="3">asparagine synthase (glutamine-hydrolyzing)</fullName>
        <ecNumber evidence="3">6.3.5.4</ecNumber>
    </recommendedName>
</protein>
<comment type="catalytic activity">
    <reaction evidence="8">
        <text>L-aspartate + L-glutamine + ATP + H2O = L-asparagine + L-glutamate + AMP + diphosphate + H(+)</text>
        <dbReference type="Rhea" id="RHEA:12228"/>
        <dbReference type="ChEBI" id="CHEBI:15377"/>
        <dbReference type="ChEBI" id="CHEBI:15378"/>
        <dbReference type="ChEBI" id="CHEBI:29985"/>
        <dbReference type="ChEBI" id="CHEBI:29991"/>
        <dbReference type="ChEBI" id="CHEBI:30616"/>
        <dbReference type="ChEBI" id="CHEBI:33019"/>
        <dbReference type="ChEBI" id="CHEBI:58048"/>
        <dbReference type="ChEBI" id="CHEBI:58359"/>
        <dbReference type="ChEBI" id="CHEBI:456215"/>
        <dbReference type="EC" id="6.3.5.4"/>
    </reaction>
</comment>
<dbReference type="CDD" id="cd00712">
    <property type="entry name" value="AsnB"/>
    <property type="match status" value="1"/>
</dbReference>
<keyword evidence="5" id="KW-0067">ATP-binding</keyword>
<organism evidence="10 11">
    <name type="scientific">Paenibacillus violae</name>
    <dbReference type="NCBI Taxonomy" id="3077234"/>
    <lineage>
        <taxon>Bacteria</taxon>
        <taxon>Bacillati</taxon>
        <taxon>Bacillota</taxon>
        <taxon>Bacilli</taxon>
        <taxon>Bacillales</taxon>
        <taxon>Paenibacillaceae</taxon>
        <taxon>Paenibacillus</taxon>
    </lineage>
</organism>
<reference evidence="10 11" key="1">
    <citation type="submission" date="2023-10" db="EMBL/GenBank/DDBJ databases">
        <title>Paenibacillus strain PFR10 Genome sequencing and assembly.</title>
        <authorList>
            <person name="Kim I."/>
        </authorList>
    </citation>
    <scope>NUCLEOTIDE SEQUENCE [LARGE SCALE GENOMIC DNA]</scope>
    <source>
        <strain evidence="10 11">PFR10</strain>
    </source>
</reference>
<dbReference type="PROSITE" id="PS51278">
    <property type="entry name" value="GATASE_TYPE_2"/>
    <property type="match status" value="1"/>
</dbReference>
<evidence type="ECO:0000259" key="9">
    <source>
        <dbReference type="PROSITE" id="PS51278"/>
    </source>
</evidence>
<dbReference type="PANTHER" id="PTHR43284:SF1">
    <property type="entry name" value="ASPARAGINE SYNTHETASE"/>
    <property type="match status" value="1"/>
</dbReference>
<dbReference type="Pfam" id="PF00733">
    <property type="entry name" value="Asn_synthase"/>
    <property type="match status" value="1"/>
</dbReference>